<protein>
    <submittedName>
        <fullName evidence="1">Uncharacterized protein</fullName>
    </submittedName>
</protein>
<dbReference type="Proteomes" id="UP000252182">
    <property type="component" value="Chromosome"/>
</dbReference>
<dbReference type="EMBL" id="CP031124">
    <property type="protein sequence ID" value="AXF84893.1"/>
    <property type="molecule type" value="Genomic_DNA"/>
</dbReference>
<name>A0A345D955_9BURK</name>
<gene>
    <name evidence="1" type="ORF">DTO96_100604</name>
</gene>
<evidence type="ECO:0000313" key="2">
    <source>
        <dbReference type="Proteomes" id="UP000252182"/>
    </source>
</evidence>
<dbReference type="KEGG" id="hyf:DTO96_100604"/>
<reference evidence="2" key="1">
    <citation type="submission" date="2018-07" db="EMBL/GenBank/DDBJ databases">
        <authorList>
            <person name="Kim H."/>
        </authorList>
    </citation>
    <scope>NUCLEOTIDE SEQUENCE [LARGE SCALE GENOMIC DNA]</scope>
    <source>
        <strain evidence="2">F02</strain>
    </source>
</reference>
<sequence>MLNVLILGAGGQIARMATDLYEPKTIRYNASIILNF</sequence>
<proteinExistence type="predicted"/>
<organism evidence="1 2">
    <name type="scientific">Ephemeroptericola cinctiostellae</name>
    <dbReference type="NCBI Taxonomy" id="2268024"/>
    <lineage>
        <taxon>Bacteria</taxon>
        <taxon>Pseudomonadati</taxon>
        <taxon>Pseudomonadota</taxon>
        <taxon>Betaproteobacteria</taxon>
        <taxon>Burkholderiales</taxon>
        <taxon>Burkholderiaceae</taxon>
        <taxon>Ephemeroptericola</taxon>
    </lineage>
</organism>
<accession>A0A345D955</accession>
<keyword evidence="2" id="KW-1185">Reference proteome</keyword>
<evidence type="ECO:0000313" key="1">
    <source>
        <dbReference type="EMBL" id="AXF84893.1"/>
    </source>
</evidence>
<dbReference type="AlphaFoldDB" id="A0A345D955"/>